<dbReference type="AlphaFoldDB" id="A0A9W6UNG5"/>
<dbReference type="OrthoDB" id="4332009at2"/>
<dbReference type="Gene3D" id="2.30.320.10">
    <property type="entry name" value="YwqG-like"/>
    <property type="match status" value="1"/>
</dbReference>
<accession>A0A9W6UNG5</accession>
<organism evidence="1 2">
    <name type="scientific">Kitasatospora phosalacinea</name>
    <dbReference type="NCBI Taxonomy" id="2065"/>
    <lineage>
        <taxon>Bacteria</taxon>
        <taxon>Bacillati</taxon>
        <taxon>Actinomycetota</taxon>
        <taxon>Actinomycetes</taxon>
        <taxon>Kitasatosporales</taxon>
        <taxon>Streptomycetaceae</taxon>
        <taxon>Kitasatospora</taxon>
    </lineage>
</organism>
<evidence type="ECO:0008006" key="3">
    <source>
        <dbReference type="Google" id="ProtNLM"/>
    </source>
</evidence>
<proteinExistence type="predicted"/>
<protein>
    <recommendedName>
        <fullName evidence="3">DUF1963 domain-containing protein</fullName>
    </recommendedName>
</protein>
<comment type="caution">
    <text evidence="1">The sequence shown here is derived from an EMBL/GenBank/DDBJ whole genome shotgun (WGS) entry which is preliminary data.</text>
</comment>
<evidence type="ECO:0000313" key="2">
    <source>
        <dbReference type="Proteomes" id="UP001165143"/>
    </source>
</evidence>
<dbReference type="Proteomes" id="UP001165143">
    <property type="component" value="Unassembled WGS sequence"/>
</dbReference>
<dbReference type="EMBL" id="BSRX01000014">
    <property type="protein sequence ID" value="GLW54839.1"/>
    <property type="molecule type" value="Genomic_DNA"/>
</dbReference>
<reference evidence="1" key="1">
    <citation type="submission" date="2023-02" db="EMBL/GenBank/DDBJ databases">
        <title>Kitasatospora phosalacinea NBRC 14362.</title>
        <authorList>
            <person name="Ichikawa N."/>
            <person name="Sato H."/>
            <person name="Tonouchi N."/>
        </authorList>
    </citation>
    <scope>NUCLEOTIDE SEQUENCE</scope>
    <source>
        <strain evidence="1">NBRC 14362</strain>
    </source>
</reference>
<evidence type="ECO:0000313" key="1">
    <source>
        <dbReference type="EMBL" id="GLW54839.1"/>
    </source>
</evidence>
<gene>
    <name evidence="1" type="ORF">Kpho01_28500</name>
</gene>
<dbReference type="RefSeq" id="WP_033256079.1">
    <property type="nucleotide sequence ID" value="NZ_BSRX01000014.1"/>
</dbReference>
<sequence>MTRTTPPRRTDVTAAFPELAPLARQTVRLHPRLGAPTVHDSSVGGPLLWPAGEPWPVCHGPHPEDDLPPVSPADVRLRRELQRVGGAGWSTTEDWRTALEATHQGHPWSGEPNALLPVAQLYARDIPGLPRPEGADLFQVLWCPLNHEPQWMPATRVVWRSSAEAGELLAEAPQPVDVSHYGDYVPEPCVLHPEVVTEYQSPLELEDDLRERIEDWCEREFTGADPRYLHPEEFRAYYQCELSVAPGWKVGGWAPWSFRDPSVMRCATCDRVMHPLLTISSGALDGSSWDPVEDRDLTEDIGIMIGRCYDMQLYYCPSSFDHPHLEIMQ</sequence>
<name>A0A9W6UNG5_9ACTN</name>